<dbReference type="Gene3D" id="3.30.70.60">
    <property type="match status" value="1"/>
</dbReference>
<dbReference type="InterPro" id="IPR014717">
    <property type="entry name" value="Transl_elong_EF1B/ribsomal_bS6"/>
</dbReference>
<reference evidence="2" key="1">
    <citation type="submission" date="2016-10" db="EMBL/GenBank/DDBJ databases">
        <authorList>
            <person name="Varghese N."/>
            <person name="Submissions S."/>
        </authorList>
    </citation>
    <scope>NUCLEOTIDE SEQUENCE [LARGE SCALE GENOMIC DNA]</scope>
    <source>
        <strain evidence="2">DSM 28881</strain>
    </source>
</reference>
<name>A0A1I3MU69_9FLAO</name>
<evidence type="ECO:0000313" key="1">
    <source>
        <dbReference type="EMBL" id="SFJ00654.1"/>
    </source>
</evidence>
<dbReference type="STRING" id="1144750.SAMN05443431_103311"/>
<protein>
    <recommendedName>
        <fullName evidence="3">Type IV pilus assembly protein PilO</fullName>
    </recommendedName>
</protein>
<evidence type="ECO:0008006" key="3">
    <source>
        <dbReference type="Google" id="ProtNLM"/>
    </source>
</evidence>
<dbReference type="RefSeq" id="WP_090838936.1">
    <property type="nucleotide sequence ID" value="NZ_FORM01000003.1"/>
</dbReference>
<sequence length="170" mass="19871">MTSKTKNILLISGFLLVLLIVYQLAISKTYDQKKQYTTLKKQELLFKNAPKQLSLLKQKEVYYDDLLTKYQLDGSSIQNNLLKTINIFADKNNLKVINFLEPHRISKNELIINTYEFTVEGNYNNIIGLIHQLEQKTKFGEIINLQFEKKKNFKTGKNHLQSRVLLRSFG</sequence>
<evidence type="ECO:0000313" key="2">
    <source>
        <dbReference type="Proteomes" id="UP000199559"/>
    </source>
</evidence>
<dbReference type="AlphaFoldDB" id="A0A1I3MU69"/>
<gene>
    <name evidence="1" type="ORF">SAMN05443431_103311</name>
</gene>
<organism evidence="1 2">
    <name type="scientific">Olleya namhaensis</name>
    <dbReference type="NCBI Taxonomy" id="1144750"/>
    <lineage>
        <taxon>Bacteria</taxon>
        <taxon>Pseudomonadati</taxon>
        <taxon>Bacteroidota</taxon>
        <taxon>Flavobacteriia</taxon>
        <taxon>Flavobacteriales</taxon>
        <taxon>Flavobacteriaceae</taxon>
    </lineage>
</organism>
<dbReference type="Proteomes" id="UP000199559">
    <property type="component" value="Unassembled WGS sequence"/>
</dbReference>
<accession>A0A1I3MU69</accession>
<keyword evidence="2" id="KW-1185">Reference proteome</keyword>
<dbReference type="EMBL" id="FORM01000003">
    <property type="protein sequence ID" value="SFJ00654.1"/>
    <property type="molecule type" value="Genomic_DNA"/>
</dbReference>
<proteinExistence type="predicted"/>